<dbReference type="Pfam" id="PF01029">
    <property type="entry name" value="NusB"/>
    <property type="match status" value="1"/>
</dbReference>
<keyword evidence="3 6" id="KW-0694">RNA-binding</keyword>
<sequence>MGARTKSRKRALDILFESEQRGMNAVTLLEERVAVPVTQAPVNDYTQTLVRGVVEHWTVINEAIETYSRDWPMERMPAVDRALLRVAVWELVFGPDDVPESAAIAEAVGLARELSTDESPRFVNGLLGRIAEVKTTLV</sequence>
<evidence type="ECO:0000256" key="6">
    <source>
        <dbReference type="HAMAP-Rule" id="MF_00073"/>
    </source>
</evidence>
<reference evidence="9" key="1">
    <citation type="submission" date="2016-10" db="EMBL/GenBank/DDBJ databases">
        <authorList>
            <person name="Varghese N."/>
            <person name="Submissions S."/>
        </authorList>
    </citation>
    <scope>NUCLEOTIDE SEQUENCE [LARGE SCALE GENOMIC DNA]</scope>
    <source>
        <strain evidence="9">DSM 22951</strain>
    </source>
</reference>
<dbReference type="GO" id="GO:0005829">
    <property type="term" value="C:cytosol"/>
    <property type="evidence" value="ECO:0007669"/>
    <property type="project" value="TreeGrafter"/>
</dbReference>
<dbReference type="GO" id="GO:0031564">
    <property type="term" value="P:transcription antitermination"/>
    <property type="evidence" value="ECO:0007669"/>
    <property type="project" value="UniProtKB-KW"/>
</dbReference>
<dbReference type="NCBIfam" id="TIGR01951">
    <property type="entry name" value="nusB"/>
    <property type="match status" value="1"/>
</dbReference>
<dbReference type="Gene3D" id="1.10.940.10">
    <property type="entry name" value="NusB-like"/>
    <property type="match status" value="1"/>
</dbReference>
<dbReference type="PANTHER" id="PTHR11078:SF3">
    <property type="entry name" value="ANTITERMINATION NUSB DOMAIN-CONTAINING PROTEIN"/>
    <property type="match status" value="1"/>
</dbReference>
<dbReference type="GO" id="GO:0003723">
    <property type="term" value="F:RNA binding"/>
    <property type="evidence" value="ECO:0007669"/>
    <property type="project" value="UniProtKB-UniRule"/>
</dbReference>
<dbReference type="SUPFAM" id="SSF48013">
    <property type="entry name" value="NusB-like"/>
    <property type="match status" value="1"/>
</dbReference>
<dbReference type="GO" id="GO:0006353">
    <property type="term" value="P:DNA-templated transcription termination"/>
    <property type="evidence" value="ECO:0007669"/>
    <property type="project" value="UniProtKB-UniRule"/>
</dbReference>
<dbReference type="PANTHER" id="PTHR11078">
    <property type="entry name" value="N UTILIZATION SUBSTANCE PROTEIN B-RELATED"/>
    <property type="match status" value="1"/>
</dbReference>
<dbReference type="OrthoDB" id="3528057at2"/>
<evidence type="ECO:0000313" key="9">
    <source>
        <dbReference type="Proteomes" id="UP000250028"/>
    </source>
</evidence>
<evidence type="ECO:0000256" key="1">
    <source>
        <dbReference type="ARBA" id="ARBA00005952"/>
    </source>
</evidence>
<gene>
    <name evidence="6" type="primary">nusB</name>
    <name evidence="8" type="ORF">SAMN04489750_1469</name>
</gene>
<dbReference type="InterPro" id="IPR011605">
    <property type="entry name" value="NusB_fam"/>
</dbReference>
<dbReference type="EMBL" id="UESZ01000001">
    <property type="protein sequence ID" value="SSA34166.1"/>
    <property type="molecule type" value="Genomic_DNA"/>
</dbReference>
<comment type="similarity">
    <text evidence="1 6">Belongs to the NusB family.</text>
</comment>
<feature type="domain" description="NusB/RsmB/TIM44" evidence="7">
    <location>
        <begin position="6"/>
        <end position="131"/>
    </location>
</feature>
<evidence type="ECO:0000256" key="5">
    <source>
        <dbReference type="ARBA" id="ARBA00023163"/>
    </source>
</evidence>
<name>A0A2Y8ZRV7_9MICO</name>
<dbReference type="RefSeq" id="WP_109684765.1">
    <property type="nucleotide sequence ID" value="NZ_QGDN01000001.1"/>
</dbReference>
<protein>
    <recommendedName>
        <fullName evidence="6">Transcription antitermination protein NusB</fullName>
    </recommendedName>
    <alternativeName>
        <fullName evidence="6">Antitermination factor NusB</fullName>
    </alternativeName>
</protein>
<dbReference type="AlphaFoldDB" id="A0A2Y8ZRV7"/>
<evidence type="ECO:0000313" key="8">
    <source>
        <dbReference type="EMBL" id="SSA34166.1"/>
    </source>
</evidence>
<dbReference type="InterPro" id="IPR035926">
    <property type="entry name" value="NusB-like_sf"/>
</dbReference>
<dbReference type="InterPro" id="IPR006027">
    <property type="entry name" value="NusB_RsmB_TIM44"/>
</dbReference>
<accession>A0A2Y8ZRV7</accession>
<keyword evidence="5 6" id="KW-0804">Transcription</keyword>
<keyword evidence="9" id="KW-1185">Reference proteome</keyword>
<evidence type="ECO:0000259" key="7">
    <source>
        <dbReference type="Pfam" id="PF01029"/>
    </source>
</evidence>
<evidence type="ECO:0000256" key="3">
    <source>
        <dbReference type="ARBA" id="ARBA00022884"/>
    </source>
</evidence>
<dbReference type="Proteomes" id="UP000250028">
    <property type="component" value="Unassembled WGS sequence"/>
</dbReference>
<comment type="function">
    <text evidence="6">Involved in transcription antitermination. Required for transcription of ribosomal RNA (rRNA) genes. Binds specifically to the boxA antiterminator sequence of the ribosomal RNA (rrn) operons.</text>
</comment>
<keyword evidence="2 6" id="KW-0889">Transcription antitermination</keyword>
<organism evidence="8 9">
    <name type="scientific">Branchiibius hedensis</name>
    <dbReference type="NCBI Taxonomy" id="672460"/>
    <lineage>
        <taxon>Bacteria</taxon>
        <taxon>Bacillati</taxon>
        <taxon>Actinomycetota</taxon>
        <taxon>Actinomycetes</taxon>
        <taxon>Micrococcales</taxon>
        <taxon>Dermacoccaceae</taxon>
        <taxon>Branchiibius</taxon>
    </lineage>
</organism>
<proteinExistence type="inferred from homology"/>
<keyword evidence="4 6" id="KW-0805">Transcription regulation</keyword>
<dbReference type="HAMAP" id="MF_00073">
    <property type="entry name" value="NusB"/>
    <property type="match status" value="1"/>
</dbReference>
<evidence type="ECO:0000256" key="4">
    <source>
        <dbReference type="ARBA" id="ARBA00023015"/>
    </source>
</evidence>
<evidence type="ECO:0000256" key="2">
    <source>
        <dbReference type="ARBA" id="ARBA00022814"/>
    </source>
</evidence>